<evidence type="ECO:0000256" key="2">
    <source>
        <dbReference type="ARBA" id="ARBA00022692"/>
    </source>
</evidence>
<protein>
    <submittedName>
        <fullName evidence="7">Rhombosortase</fullName>
    </submittedName>
</protein>
<evidence type="ECO:0000313" key="7">
    <source>
        <dbReference type="EMBL" id="PRO75174.1"/>
    </source>
</evidence>
<keyword evidence="8" id="KW-1185">Reference proteome</keyword>
<dbReference type="Gene3D" id="1.20.1540.10">
    <property type="entry name" value="Rhomboid-like"/>
    <property type="match status" value="1"/>
</dbReference>
<dbReference type="InterPro" id="IPR050925">
    <property type="entry name" value="Rhomboid_protease_S54"/>
</dbReference>
<sequence>MVALPVKPQFSLGPLILAIVCIAFFFAGQSMTDLLAYDRYALQSMETWRLISGNLIHTNGYHLLLNLVGLALLWALHGEHYRPVTFLKLFIWCGLGTSLGIYFLSPQLIWYVGLSGALHGIFVWGAFMDILNKVRSGWLLLAGVAAKLLFEQLQGSSEDVASLIDASVAVDAHLYGAVCGVLLFVLMWGSSLAAGFIASRRKA</sequence>
<dbReference type="InterPro" id="IPR022764">
    <property type="entry name" value="Peptidase_S54_rhomboid_dom"/>
</dbReference>
<keyword evidence="2 5" id="KW-0812">Transmembrane</keyword>
<dbReference type="NCBIfam" id="TIGR03902">
    <property type="entry name" value="rhom_GG_sort"/>
    <property type="match status" value="1"/>
</dbReference>
<dbReference type="Pfam" id="PF01694">
    <property type="entry name" value="Rhomboid"/>
    <property type="match status" value="1"/>
</dbReference>
<evidence type="ECO:0000313" key="8">
    <source>
        <dbReference type="Proteomes" id="UP000238949"/>
    </source>
</evidence>
<comment type="caution">
    <text evidence="7">The sequence shown here is derived from an EMBL/GenBank/DDBJ whole genome shotgun (WGS) entry which is preliminary data.</text>
</comment>
<dbReference type="Proteomes" id="UP000238949">
    <property type="component" value="Unassembled WGS sequence"/>
</dbReference>
<dbReference type="SUPFAM" id="SSF144091">
    <property type="entry name" value="Rhomboid-like"/>
    <property type="match status" value="1"/>
</dbReference>
<dbReference type="InterPro" id="IPR023826">
    <property type="entry name" value="Rhom-like_SP_proteobac"/>
</dbReference>
<evidence type="ECO:0000256" key="3">
    <source>
        <dbReference type="ARBA" id="ARBA00022989"/>
    </source>
</evidence>
<proteinExistence type="predicted"/>
<feature type="transmembrane region" description="Helical" evidence="5">
    <location>
        <begin position="51"/>
        <end position="74"/>
    </location>
</feature>
<organism evidence="7 8">
    <name type="scientific">Alteromonas alba</name>
    <dbReference type="NCBI Taxonomy" id="2079529"/>
    <lineage>
        <taxon>Bacteria</taxon>
        <taxon>Pseudomonadati</taxon>
        <taxon>Pseudomonadota</taxon>
        <taxon>Gammaproteobacteria</taxon>
        <taxon>Alteromonadales</taxon>
        <taxon>Alteromonadaceae</taxon>
        <taxon>Alteromonas/Salinimonas group</taxon>
        <taxon>Alteromonas</taxon>
    </lineage>
</organism>
<name>A0A2S9VFG2_9ALTE</name>
<dbReference type="RefSeq" id="WP_105933261.1">
    <property type="nucleotide sequence ID" value="NZ_PVNP01000016.1"/>
</dbReference>
<dbReference type="PANTHER" id="PTHR43731">
    <property type="entry name" value="RHOMBOID PROTEASE"/>
    <property type="match status" value="1"/>
</dbReference>
<evidence type="ECO:0000256" key="1">
    <source>
        <dbReference type="ARBA" id="ARBA00004141"/>
    </source>
</evidence>
<keyword evidence="3 5" id="KW-1133">Transmembrane helix</keyword>
<dbReference type="PANTHER" id="PTHR43731:SF16">
    <property type="entry name" value="RHOMBOSORTASE"/>
    <property type="match status" value="1"/>
</dbReference>
<dbReference type="GO" id="GO:0016020">
    <property type="term" value="C:membrane"/>
    <property type="evidence" value="ECO:0007669"/>
    <property type="project" value="UniProtKB-SubCell"/>
</dbReference>
<dbReference type="InterPro" id="IPR035952">
    <property type="entry name" value="Rhomboid-like_sf"/>
</dbReference>
<reference evidence="8" key="1">
    <citation type="journal article" date="2020" name="Int. J. Syst. Evol. Microbiol.">
        <title>Alteromonas alba sp. nov., a marine bacterium isolated from the seawater of the West Pacific Ocean.</title>
        <authorList>
            <person name="Sun C."/>
            <person name="Wu Y.-H."/>
            <person name="Xamxidin M."/>
            <person name="Cheng H."/>
            <person name="Xu X.-W."/>
        </authorList>
    </citation>
    <scope>NUCLEOTIDE SEQUENCE [LARGE SCALE GENOMIC DNA]</scope>
    <source>
        <strain evidence="8">190</strain>
    </source>
</reference>
<feature type="transmembrane region" description="Helical" evidence="5">
    <location>
        <begin position="174"/>
        <end position="198"/>
    </location>
</feature>
<evidence type="ECO:0000256" key="5">
    <source>
        <dbReference type="SAM" id="Phobius"/>
    </source>
</evidence>
<accession>A0A2S9VFG2</accession>
<feature type="transmembrane region" description="Helical" evidence="5">
    <location>
        <begin position="12"/>
        <end position="31"/>
    </location>
</feature>
<evidence type="ECO:0000259" key="6">
    <source>
        <dbReference type="Pfam" id="PF01694"/>
    </source>
</evidence>
<feature type="transmembrane region" description="Helical" evidence="5">
    <location>
        <begin position="110"/>
        <end position="131"/>
    </location>
</feature>
<dbReference type="AlphaFoldDB" id="A0A2S9VFG2"/>
<feature type="domain" description="Peptidase S54 rhomboid" evidence="6">
    <location>
        <begin position="46"/>
        <end position="188"/>
    </location>
</feature>
<dbReference type="OrthoDB" id="196054at2"/>
<gene>
    <name evidence="7" type="primary">rrtA</name>
    <name evidence="7" type="ORF">C6Y40_02575</name>
</gene>
<comment type="subcellular location">
    <subcellularLocation>
        <location evidence="1">Membrane</location>
        <topology evidence="1">Multi-pass membrane protein</topology>
    </subcellularLocation>
</comment>
<dbReference type="EMBL" id="PVNP01000016">
    <property type="protein sequence ID" value="PRO75174.1"/>
    <property type="molecule type" value="Genomic_DNA"/>
</dbReference>
<dbReference type="GO" id="GO:0004252">
    <property type="term" value="F:serine-type endopeptidase activity"/>
    <property type="evidence" value="ECO:0007669"/>
    <property type="project" value="InterPro"/>
</dbReference>
<feature type="transmembrane region" description="Helical" evidence="5">
    <location>
        <begin position="86"/>
        <end position="104"/>
    </location>
</feature>
<keyword evidence="4 5" id="KW-0472">Membrane</keyword>
<evidence type="ECO:0000256" key="4">
    <source>
        <dbReference type="ARBA" id="ARBA00023136"/>
    </source>
</evidence>